<feature type="compositionally biased region" description="Basic and acidic residues" evidence="1">
    <location>
        <begin position="313"/>
        <end position="328"/>
    </location>
</feature>
<evidence type="ECO:0000313" key="2">
    <source>
        <dbReference type="EMBL" id="KAF9534083.1"/>
    </source>
</evidence>
<dbReference type="EMBL" id="MU157827">
    <property type="protein sequence ID" value="KAF9534083.1"/>
    <property type="molecule type" value="Genomic_DNA"/>
</dbReference>
<feature type="region of interest" description="Disordered" evidence="1">
    <location>
        <begin position="1"/>
        <end position="44"/>
    </location>
</feature>
<feature type="compositionally biased region" description="Polar residues" evidence="1">
    <location>
        <begin position="369"/>
        <end position="381"/>
    </location>
</feature>
<dbReference type="AlphaFoldDB" id="A0A9P6EQB1"/>
<sequence>MGGRSFQRRRDEPDGTTQEHQALETRRTLKKRESYPHIRDKGKARARAVVAQDADYQRGPDFNSWASLEGVEDAMYAGGYGGRGVVQEDDDEDELAQEEYEGEEEDEEMEMEIFEDALEPIEEEPDLEEQANERDRLSGLIASATSFDPKEHQPSSRYYHQNHIDDQQQYESSALDTYSKPSDHEGPLISGDATESTTPTMTLTPASSMMLLKNPLTTTTTTDPIPPLPAGAAQPARSASFALNISTSMNGTSTTGTSTPTLAPGTPASKLTPLRRVPKSRSGSSLRQMRVGGSRESLRDRMGTVGSKRSPKVSRERLRTPKGSKEGLRTPTGSREGLRETRRSEISTNGKASRKEEKKRKTLMKPRSAKSSVIGTSSSTLKGKERESQPELSRGRSQSKPSSSKKPVKKPSQASLRATRRPTSSSSTPKTFLGSLRMSLLRPIHLVFGTNRRRLSKELRTPNTLVQNRRFSEKYIPRFPSRLDGIRGVEKRVAKYE</sequence>
<comment type="caution">
    <text evidence="2">The sequence shown here is derived from an EMBL/GenBank/DDBJ whole genome shotgun (WGS) entry which is preliminary data.</text>
</comment>
<feature type="compositionally biased region" description="Polar residues" evidence="1">
    <location>
        <begin position="167"/>
        <end position="180"/>
    </location>
</feature>
<dbReference type="Proteomes" id="UP000807306">
    <property type="component" value="Unassembled WGS sequence"/>
</dbReference>
<feature type="compositionally biased region" description="Low complexity" evidence="1">
    <location>
        <begin position="193"/>
        <end position="223"/>
    </location>
</feature>
<feature type="compositionally biased region" description="Basic residues" evidence="1">
    <location>
        <begin position="357"/>
        <end position="368"/>
    </location>
</feature>
<gene>
    <name evidence="2" type="ORF">CPB83DRAFT_422945</name>
</gene>
<evidence type="ECO:0000313" key="3">
    <source>
        <dbReference type="Proteomes" id="UP000807306"/>
    </source>
</evidence>
<reference evidence="2" key="1">
    <citation type="submission" date="2020-11" db="EMBL/GenBank/DDBJ databases">
        <authorList>
            <consortium name="DOE Joint Genome Institute"/>
            <person name="Ahrendt S."/>
            <person name="Riley R."/>
            <person name="Andreopoulos W."/>
            <person name="Labutti K."/>
            <person name="Pangilinan J."/>
            <person name="Ruiz-Duenas F.J."/>
            <person name="Barrasa J.M."/>
            <person name="Sanchez-Garcia M."/>
            <person name="Camarero S."/>
            <person name="Miyauchi S."/>
            <person name="Serrano A."/>
            <person name="Linde D."/>
            <person name="Babiker R."/>
            <person name="Drula E."/>
            <person name="Ayuso-Fernandez I."/>
            <person name="Pacheco R."/>
            <person name="Padilla G."/>
            <person name="Ferreira P."/>
            <person name="Barriuso J."/>
            <person name="Kellner H."/>
            <person name="Castanera R."/>
            <person name="Alfaro M."/>
            <person name="Ramirez L."/>
            <person name="Pisabarro A.G."/>
            <person name="Kuo A."/>
            <person name="Tritt A."/>
            <person name="Lipzen A."/>
            <person name="He G."/>
            <person name="Yan M."/>
            <person name="Ng V."/>
            <person name="Cullen D."/>
            <person name="Martin F."/>
            <person name="Rosso M.-N."/>
            <person name="Henrissat B."/>
            <person name="Hibbett D."/>
            <person name="Martinez A.T."/>
            <person name="Grigoriev I.V."/>
        </authorList>
    </citation>
    <scope>NUCLEOTIDE SEQUENCE</scope>
    <source>
        <strain evidence="2">CBS 506.95</strain>
    </source>
</reference>
<accession>A0A9P6EQB1</accession>
<evidence type="ECO:0000256" key="1">
    <source>
        <dbReference type="SAM" id="MobiDB-lite"/>
    </source>
</evidence>
<organism evidence="2 3">
    <name type="scientific">Crepidotus variabilis</name>
    <dbReference type="NCBI Taxonomy" id="179855"/>
    <lineage>
        <taxon>Eukaryota</taxon>
        <taxon>Fungi</taxon>
        <taxon>Dikarya</taxon>
        <taxon>Basidiomycota</taxon>
        <taxon>Agaricomycotina</taxon>
        <taxon>Agaricomycetes</taxon>
        <taxon>Agaricomycetidae</taxon>
        <taxon>Agaricales</taxon>
        <taxon>Agaricineae</taxon>
        <taxon>Crepidotaceae</taxon>
        <taxon>Crepidotus</taxon>
    </lineage>
</organism>
<proteinExistence type="predicted"/>
<protein>
    <submittedName>
        <fullName evidence="2">Uncharacterized protein</fullName>
    </submittedName>
</protein>
<feature type="compositionally biased region" description="Low complexity" evidence="1">
    <location>
        <begin position="246"/>
        <end position="269"/>
    </location>
</feature>
<feature type="compositionally biased region" description="Basic and acidic residues" evidence="1">
    <location>
        <begin position="21"/>
        <end position="43"/>
    </location>
</feature>
<feature type="region of interest" description="Disordered" evidence="1">
    <location>
        <begin position="79"/>
        <end position="431"/>
    </location>
</feature>
<feature type="compositionally biased region" description="Low complexity" evidence="1">
    <location>
        <begin position="399"/>
        <end position="429"/>
    </location>
</feature>
<feature type="compositionally biased region" description="Basic and acidic residues" evidence="1">
    <location>
        <begin position="336"/>
        <end position="345"/>
    </location>
</feature>
<feature type="compositionally biased region" description="Acidic residues" evidence="1">
    <location>
        <begin position="87"/>
        <end position="130"/>
    </location>
</feature>
<name>A0A9P6EQB1_9AGAR</name>
<keyword evidence="3" id="KW-1185">Reference proteome</keyword>